<dbReference type="GeneID" id="78374108"/>
<gene>
    <name evidence="1" type="ORF">FEAC_12920</name>
</gene>
<proteinExistence type="predicted"/>
<evidence type="ECO:0000313" key="1">
    <source>
        <dbReference type="EMBL" id="KJE76967.1"/>
    </source>
</evidence>
<reference evidence="1 2" key="1">
    <citation type="submission" date="2015-01" db="EMBL/GenBank/DDBJ databases">
        <title>Draft genome of the acidophilic iron oxidizer Ferrimicrobium acidiphilum strain T23.</title>
        <authorList>
            <person name="Poehlein A."/>
            <person name="Eisen S."/>
            <person name="Schloemann M."/>
            <person name="Johnson B.D."/>
            <person name="Daniel R."/>
            <person name="Muehling M."/>
        </authorList>
    </citation>
    <scope>NUCLEOTIDE SEQUENCE [LARGE SCALE GENOMIC DNA]</scope>
    <source>
        <strain evidence="1 2">T23</strain>
    </source>
</reference>
<protein>
    <submittedName>
        <fullName evidence="1">Uncharacterized protein</fullName>
    </submittedName>
</protein>
<dbReference type="STRING" id="1121877.FEAC_12920"/>
<dbReference type="EMBL" id="JXUW01000009">
    <property type="protein sequence ID" value="KJE76967.1"/>
    <property type="molecule type" value="Genomic_DNA"/>
</dbReference>
<name>A0A0D8FXG4_9ACTN</name>
<keyword evidence="2" id="KW-1185">Reference proteome</keyword>
<evidence type="ECO:0000313" key="2">
    <source>
        <dbReference type="Proteomes" id="UP000032336"/>
    </source>
</evidence>
<sequence>MNATIVGIGEVVKGQPADHQSSPVAALEQELGRCSVFVASTSGNHEGPFTKQGRPS</sequence>
<dbReference type="RefSeq" id="WP_156099284.1">
    <property type="nucleotide sequence ID" value="NZ_JQKF01000018.1"/>
</dbReference>
<organism evidence="1 2">
    <name type="scientific">Ferrimicrobium acidiphilum DSM 19497</name>
    <dbReference type="NCBI Taxonomy" id="1121877"/>
    <lineage>
        <taxon>Bacteria</taxon>
        <taxon>Bacillati</taxon>
        <taxon>Actinomycetota</taxon>
        <taxon>Acidimicrobiia</taxon>
        <taxon>Acidimicrobiales</taxon>
        <taxon>Acidimicrobiaceae</taxon>
        <taxon>Ferrimicrobium</taxon>
    </lineage>
</organism>
<accession>A0A0D8FXG4</accession>
<dbReference type="Proteomes" id="UP000032336">
    <property type="component" value="Unassembled WGS sequence"/>
</dbReference>
<dbReference type="AlphaFoldDB" id="A0A0D8FXG4"/>
<comment type="caution">
    <text evidence="1">The sequence shown here is derived from an EMBL/GenBank/DDBJ whole genome shotgun (WGS) entry which is preliminary data.</text>
</comment>